<dbReference type="OrthoDB" id="3555317at2759"/>
<dbReference type="PANTHER" id="PTHR40618">
    <property type="entry name" value="B-ZIP TRANSCRIPTION FACTOR (EUROFUNG)-RELATED"/>
    <property type="match status" value="1"/>
</dbReference>
<evidence type="ECO:0000313" key="3">
    <source>
        <dbReference type="Proteomes" id="UP000184356"/>
    </source>
</evidence>
<accession>A0A1L9TBD8</accession>
<reference evidence="3" key="1">
    <citation type="journal article" date="2017" name="Genome Biol.">
        <title>Comparative genomics reveals high biological diversity and specific adaptations in the industrially and medically important fungal genus Aspergillus.</title>
        <authorList>
            <person name="de Vries R.P."/>
            <person name="Riley R."/>
            <person name="Wiebenga A."/>
            <person name="Aguilar-Osorio G."/>
            <person name="Amillis S."/>
            <person name="Uchima C.A."/>
            <person name="Anderluh G."/>
            <person name="Asadollahi M."/>
            <person name="Askin M."/>
            <person name="Barry K."/>
            <person name="Battaglia E."/>
            <person name="Bayram O."/>
            <person name="Benocci T."/>
            <person name="Braus-Stromeyer S.A."/>
            <person name="Caldana C."/>
            <person name="Canovas D."/>
            <person name="Cerqueira G.C."/>
            <person name="Chen F."/>
            <person name="Chen W."/>
            <person name="Choi C."/>
            <person name="Clum A."/>
            <person name="Dos Santos R.A."/>
            <person name="Damasio A.R."/>
            <person name="Diallinas G."/>
            <person name="Emri T."/>
            <person name="Fekete E."/>
            <person name="Flipphi M."/>
            <person name="Freyberg S."/>
            <person name="Gallo A."/>
            <person name="Gournas C."/>
            <person name="Habgood R."/>
            <person name="Hainaut M."/>
            <person name="Harispe M.L."/>
            <person name="Henrissat B."/>
            <person name="Hilden K.S."/>
            <person name="Hope R."/>
            <person name="Hossain A."/>
            <person name="Karabika E."/>
            <person name="Karaffa L."/>
            <person name="Karanyi Z."/>
            <person name="Krasevec N."/>
            <person name="Kuo A."/>
            <person name="Kusch H."/>
            <person name="LaButti K."/>
            <person name="Lagendijk E.L."/>
            <person name="Lapidus A."/>
            <person name="Levasseur A."/>
            <person name="Lindquist E."/>
            <person name="Lipzen A."/>
            <person name="Logrieco A.F."/>
            <person name="MacCabe A."/>
            <person name="Maekelae M.R."/>
            <person name="Malavazi I."/>
            <person name="Melin P."/>
            <person name="Meyer V."/>
            <person name="Mielnichuk N."/>
            <person name="Miskei M."/>
            <person name="Molnar A.P."/>
            <person name="Mule G."/>
            <person name="Ngan C.Y."/>
            <person name="Orejas M."/>
            <person name="Orosz E."/>
            <person name="Ouedraogo J.P."/>
            <person name="Overkamp K.M."/>
            <person name="Park H.-S."/>
            <person name="Perrone G."/>
            <person name="Piumi F."/>
            <person name="Punt P.J."/>
            <person name="Ram A.F."/>
            <person name="Ramon A."/>
            <person name="Rauscher S."/>
            <person name="Record E."/>
            <person name="Riano-Pachon D.M."/>
            <person name="Robert V."/>
            <person name="Roehrig J."/>
            <person name="Ruller R."/>
            <person name="Salamov A."/>
            <person name="Salih N.S."/>
            <person name="Samson R.A."/>
            <person name="Sandor E."/>
            <person name="Sanguinetti M."/>
            <person name="Schuetze T."/>
            <person name="Sepcic K."/>
            <person name="Shelest E."/>
            <person name="Sherlock G."/>
            <person name="Sophianopoulou V."/>
            <person name="Squina F.M."/>
            <person name="Sun H."/>
            <person name="Susca A."/>
            <person name="Todd R.B."/>
            <person name="Tsang A."/>
            <person name="Unkles S.E."/>
            <person name="van de Wiele N."/>
            <person name="van Rossen-Uffink D."/>
            <person name="Oliveira J.V."/>
            <person name="Vesth T.C."/>
            <person name="Visser J."/>
            <person name="Yu J.-H."/>
            <person name="Zhou M."/>
            <person name="Andersen M.R."/>
            <person name="Archer D.B."/>
            <person name="Baker S.E."/>
            <person name="Benoit I."/>
            <person name="Brakhage A.A."/>
            <person name="Braus G.H."/>
            <person name="Fischer R."/>
            <person name="Frisvad J.C."/>
            <person name="Goldman G.H."/>
            <person name="Houbraken J."/>
            <person name="Oakley B."/>
            <person name="Pocsi I."/>
            <person name="Scazzocchio C."/>
            <person name="Seiboth B."/>
            <person name="vanKuyk P.A."/>
            <person name="Wortman J."/>
            <person name="Dyer P.S."/>
            <person name="Grigoriev I.V."/>
        </authorList>
    </citation>
    <scope>NUCLEOTIDE SEQUENCE [LARGE SCALE GENOMIC DNA]</scope>
    <source>
        <strain evidence="3">CBS 593.65</strain>
    </source>
</reference>
<protein>
    <recommendedName>
        <fullName evidence="4">BZIP domain-containing protein</fullName>
    </recommendedName>
</protein>
<evidence type="ECO:0008006" key="4">
    <source>
        <dbReference type="Google" id="ProtNLM"/>
    </source>
</evidence>
<proteinExistence type="predicted"/>
<organism evidence="2 3">
    <name type="scientific">Aspergillus sydowii CBS 593.65</name>
    <dbReference type="NCBI Taxonomy" id="1036612"/>
    <lineage>
        <taxon>Eukaryota</taxon>
        <taxon>Fungi</taxon>
        <taxon>Dikarya</taxon>
        <taxon>Ascomycota</taxon>
        <taxon>Pezizomycotina</taxon>
        <taxon>Eurotiomycetes</taxon>
        <taxon>Eurotiomycetidae</taxon>
        <taxon>Eurotiales</taxon>
        <taxon>Aspergillaceae</taxon>
        <taxon>Aspergillus</taxon>
        <taxon>Aspergillus subgen. Nidulantes</taxon>
    </lineage>
</organism>
<dbReference type="CDD" id="cd14688">
    <property type="entry name" value="bZIP_YAP"/>
    <property type="match status" value="1"/>
</dbReference>
<feature type="compositionally biased region" description="Polar residues" evidence="1">
    <location>
        <begin position="1"/>
        <end position="10"/>
    </location>
</feature>
<name>A0A1L9TBD8_9EURO</name>
<evidence type="ECO:0000313" key="2">
    <source>
        <dbReference type="EMBL" id="OJJ56744.1"/>
    </source>
</evidence>
<dbReference type="EMBL" id="KV878590">
    <property type="protein sequence ID" value="OJJ56744.1"/>
    <property type="molecule type" value="Genomic_DNA"/>
</dbReference>
<dbReference type="AlphaFoldDB" id="A0A1L9TBD8"/>
<dbReference type="InterPro" id="IPR046347">
    <property type="entry name" value="bZIP_sf"/>
</dbReference>
<dbReference type="RefSeq" id="XP_040700550.1">
    <property type="nucleotide sequence ID" value="XM_040849784.1"/>
</dbReference>
<keyword evidence="3" id="KW-1185">Reference proteome</keyword>
<dbReference type="PANTHER" id="PTHR40618:SF1">
    <property type="entry name" value="B-ZIP TRANSCRIPTION FACTOR (EUROFUNG)"/>
    <property type="match status" value="1"/>
</dbReference>
<feature type="region of interest" description="Disordered" evidence="1">
    <location>
        <begin position="1"/>
        <end position="38"/>
    </location>
</feature>
<gene>
    <name evidence="2" type="ORF">ASPSYDRAFT_59982</name>
</gene>
<dbReference type="STRING" id="1036612.A0A1L9TBD8"/>
<dbReference type="SUPFAM" id="SSF57959">
    <property type="entry name" value="Leucine zipper domain"/>
    <property type="match status" value="1"/>
</dbReference>
<sequence>MAESKTATSGTRKRGRPRRVTDDQQVPEAQTHRIQRRRKQLRVAQQAYRARKETTINNLQTRVQVLEAGIEELSQSFLLFSNILLEEGVVRDHPRVASALQKITEQCVSLAAHGCDDVDLPALKEVATDTDEKRGALKNINLSFDPSAANIYPPSFAEDSIESLPSLIQLPQTQLPATPSYQEQAMLPFGIILQNRSPTVPSPLETISPSGLVRKWQWTLSHRIVRECCAYVYRLLVNTPNDVAETQRLFGHQLTNSERNRLISVFYLLMQDEVGDLVELRTQVLDPLRSSVGGWSPDQIQRYSRTRQLMIESGPDEWLDASGVQRLLQQKGIRVLESNSPHSSPRVDAPSGIDMMAFIRRLSRCGICVNSGPVFRKRDVENALRLASSNDVWPFDPQYYVP</sequence>
<dbReference type="GO" id="GO:0003700">
    <property type="term" value="F:DNA-binding transcription factor activity"/>
    <property type="evidence" value="ECO:0007669"/>
    <property type="project" value="InterPro"/>
</dbReference>
<dbReference type="VEuPathDB" id="FungiDB:ASPSYDRAFT_59982"/>
<dbReference type="Proteomes" id="UP000184356">
    <property type="component" value="Unassembled WGS sequence"/>
</dbReference>
<dbReference type="GeneID" id="63765857"/>
<evidence type="ECO:0000256" key="1">
    <source>
        <dbReference type="SAM" id="MobiDB-lite"/>
    </source>
</evidence>
<dbReference type="Gene3D" id="1.20.5.170">
    <property type="match status" value="1"/>
</dbReference>